<keyword evidence="6" id="KW-0805">Transcription regulation</keyword>
<dbReference type="RefSeq" id="WP_095133269.1">
    <property type="nucleotide sequence ID" value="NZ_NIBG01000006.1"/>
</dbReference>
<dbReference type="GO" id="GO:0030170">
    <property type="term" value="F:pyridoxal phosphate binding"/>
    <property type="evidence" value="ECO:0007669"/>
    <property type="project" value="InterPro"/>
</dbReference>
<dbReference type="PANTHER" id="PTHR46577:SF2">
    <property type="entry name" value="TRANSCRIPTIONAL REGULATORY PROTEIN"/>
    <property type="match status" value="1"/>
</dbReference>
<dbReference type="InterPro" id="IPR051446">
    <property type="entry name" value="HTH_trans_reg/aminotransferase"/>
</dbReference>
<evidence type="ECO:0000256" key="2">
    <source>
        <dbReference type="ARBA" id="ARBA00005384"/>
    </source>
</evidence>
<accession>A0A267MJZ1</accession>
<comment type="cofactor">
    <cofactor evidence="1">
        <name>pyridoxal 5'-phosphate</name>
        <dbReference type="ChEBI" id="CHEBI:597326"/>
    </cofactor>
</comment>
<keyword evidence="11" id="KW-1185">Reference proteome</keyword>
<keyword evidence="5" id="KW-0663">Pyridoxal phosphate</keyword>
<dbReference type="Pfam" id="PF00392">
    <property type="entry name" value="GntR"/>
    <property type="match status" value="1"/>
</dbReference>
<dbReference type="InterPro" id="IPR036388">
    <property type="entry name" value="WH-like_DNA-bd_sf"/>
</dbReference>
<dbReference type="InterPro" id="IPR015424">
    <property type="entry name" value="PyrdxlP-dep_Trfase"/>
</dbReference>
<evidence type="ECO:0000256" key="6">
    <source>
        <dbReference type="ARBA" id="ARBA00023015"/>
    </source>
</evidence>
<dbReference type="InterPro" id="IPR000524">
    <property type="entry name" value="Tscrpt_reg_HTH_GntR"/>
</dbReference>
<proteinExistence type="inferred from homology"/>
<evidence type="ECO:0000256" key="8">
    <source>
        <dbReference type="ARBA" id="ARBA00023163"/>
    </source>
</evidence>
<evidence type="ECO:0000256" key="4">
    <source>
        <dbReference type="ARBA" id="ARBA00022679"/>
    </source>
</evidence>
<dbReference type="GO" id="GO:0003700">
    <property type="term" value="F:DNA-binding transcription factor activity"/>
    <property type="evidence" value="ECO:0007669"/>
    <property type="project" value="InterPro"/>
</dbReference>
<evidence type="ECO:0000313" key="11">
    <source>
        <dbReference type="Proteomes" id="UP000216024"/>
    </source>
</evidence>
<evidence type="ECO:0000256" key="1">
    <source>
        <dbReference type="ARBA" id="ARBA00001933"/>
    </source>
</evidence>
<feature type="domain" description="HTH gntR-type" evidence="9">
    <location>
        <begin position="13"/>
        <end position="81"/>
    </location>
</feature>
<keyword evidence="7" id="KW-0238">DNA-binding</keyword>
<dbReference type="PROSITE" id="PS50949">
    <property type="entry name" value="HTH_GNTR"/>
    <property type="match status" value="1"/>
</dbReference>
<comment type="similarity">
    <text evidence="2">In the C-terminal section; belongs to the class-I pyridoxal-phosphate-dependent aminotransferase family.</text>
</comment>
<dbReference type="CDD" id="cd07377">
    <property type="entry name" value="WHTH_GntR"/>
    <property type="match status" value="1"/>
</dbReference>
<dbReference type="Proteomes" id="UP000216024">
    <property type="component" value="Unassembled WGS sequence"/>
</dbReference>
<keyword evidence="3" id="KW-0032">Aminotransferase</keyword>
<keyword evidence="4" id="KW-0808">Transferase</keyword>
<keyword evidence="8" id="KW-0804">Transcription</keyword>
<evidence type="ECO:0000313" key="10">
    <source>
        <dbReference type="EMBL" id="PAB59767.1"/>
    </source>
</evidence>
<evidence type="ECO:0000256" key="5">
    <source>
        <dbReference type="ARBA" id="ARBA00022898"/>
    </source>
</evidence>
<dbReference type="FunFam" id="3.40.640.10:FF:000023">
    <property type="entry name" value="Transcriptional regulator, GntR family"/>
    <property type="match status" value="1"/>
</dbReference>
<comment type="caution">
    <text evidence="10">The sequence shown here is derived from an EMBL/GenBank/DDBJ whole genome shotgun (WGS) entry which is preliminary data.</text>
</comment>
<gene>
    <name evidence="10" type="ORF">CCE28_08725</name>
</gene>
<dbReference type="CDD" id="cd00609">
    <property type="entry name" value="AAT_like"/>
    <property type="match status" value="1"/>
</dbReference>
<dbReference type="SMART" id="SM00345">
    <property type="entry name" value="HTH_GNTR"/>
    <property type="match status" value="1"/>
</dbReference>
<evidence type="ECO:0000256" key="3">
    <source>
        <dbReference type="ARBA" id="ARBA00022576"/>
    </source>
</evidence>
<dbReference type="InterPro" id="IPR015421">
    <property type="entry name" value="PyrdxlP-dep_Trfase_major"/>
</dbReference>
<dbReference type="InterPro" id="IPR004839">
    <property type="entry name" value="Aminotransferase_I/II_large"/>
</dbReference>
<dbReference type="InterPro" id="IPR036390">
    <property type="entry name" value="WH_DNA-bd_sf"/>
</dbReference>
<dbReference type="Gene3D" id="1.10.10.10">
    <property type="entry name" value="Winged helix-like DNA-binding domain superfamily/Winged helix DNA-binding domain"/>
    <property type="match status" value="1"/>
</dbReference>
<dbReference type="GO" id="GO:0003677">
    <property type="term" value="F:DNA binding"/>
    <property type="evidence" value="ECO:0007669"/>
    <property type="project" value="UniProtKB-KW"/>
</dbReference>
<dbReference type="SUPFAM" id="SSF53383">
    <property type="entry name" value="PLP-dependent transferases"/>
    <property type="match status" value="1"/>
</dbReference>
<dbReference type="InterPro" id="IPR015422">
    <property type="entry name" value="PyrdxlP-dep_Trfase_small"/>
</dbReference>
<dbReference type="Gene3D" id="3.40.640.10">
    <property type="entry name" value="Type I PLP-dependent aspartate aminotransferase-like (Major domain)"/>
    <property type="match status" value="1"/>
</dbReference>
<sequence>MEISWKPDKNSQVPLYKQIIDFIKGEVSSGNWTVGTKLPAQRLLAQSFGVNRSTLIEALEELKAEGIIEGKGGSSTRIANNTWALLISNNKTNWEQYIENGVHRPNLPTIQAINRLEFEPNIIRLGTGELSPNLFPKEMMRNILTKMPDRINDLGYLEPKGLLDLRKVICEYLKEFNINVSPKSVLIVSGALQALQLISIGITPLGSTILIENPSYIKSLHIFQSSGMKLVGLNMDKNGIMESEILNRINKRNINFLYTIPTFHNPTGTLMPMDRRKNIINLCEKERMPIIEDDVYRELWIDNEPPMPLKSIDKNGNVLYLGSISKSLAPGFRIGWIVGPEPIIDRLADIKMQTDYGSSSISQWAIVELISSGHYFEHLQISRKNLKIRRDLVENLLNKYFKEIATWNIPKGGFYIWLEVKRNINMKRLFDEALKENLLINPGYMYGHMNNKNIRISYSYAELEKLEKGLKKLAIIINHMENF</sequence>
<dbReference type="AlphaFoldDB" id="A0A267MJZ1"/>
<dbReference type="EMBL" id="NIBG01000006">
    <property type="protein sequence ID" value="PAB59767.1"/>
    <property type="molecule type" value="Genomic_DNA"/>
</dbReference>
<dbReference type="GO" id="GO:0008483">
    <property type="term" value="F:transaminase activity"/>
    <property type="evidence" value="ECO:0007669"/>
    <property type="project" value="UniProtKB-KW"/>
</dbReference>
<dbReference type="Gene3D" id="3.90.1150.10">
    <property type="entry name" value="Aspartate Aminotransferase, domain 1"/>
    <property type="match status" value="1"/>
</dbReference>
<name>A0A267MJZ1_9FIRM</name>
<dbReference type="SUPFAM" id="SSF46785">
    <property type="entry name" value="Winged helix' DNA-binding domain"/>
    <property type="match status" value="1"/>
</dbReference>
<reference evidence="10 11" key="1">
    <citation type="submission" date="2017-06" db="EMBL/GenBank/DDBJ databases">
        <title>Draft genome sequence of anaerobic fermentative bacterium Anaeromicrobium sediminis DY2726D isolated from West Pacific Ocean sediments.</title>
        <authorList>
            <person name="Zeng X."/>
        </authorList>
    </citation>
    <scope>NUCLEOTIDE SEQUENCE [LARGE SCALE GENOMIC DNA]</scope>
    <source>
        <strain evidence="10 11">DY2726D</strain>
    </source>
</reference>
<evidence type="ECO:0000259" key="9">
    <source>
        <dbReference type="PROSITE" id="PS50949"/>
    </source>
</evidence>
<evidence type="ECO:0000256" key="7">
    <source>
        <dbReference type="ARBA" id="ARBA00023125"/>
    </source>
</evidence>
<dbReference type="PRINTS" id="PR00035">
    <property type="entry name" value="HTHGNTR"/>
</dbReference>
<dbReference type="PANTHER" id="PTHR46577">
    <property type="entry name" value="HTH-TYPE TRANSCRIPTIONAL REGULATORY PROTEIN GABR"/>
    <property type="match status" value="1"/>
</dbReference>
<protein>
    <submittedName>
        <fullName evidence="10">GntR family transcriptional regulator</fullName>
    </submittedName>
</protein>
<dbReference type="Pfam" id="PF00155">
    <property type="entry name" value="Aminotran_1_2"/>
    <property type="match status" value="1"/>
</dbReference>
<organism evidence="10 11">
    <name type="scientific">Anaeromicrobium sediminis</name>
    <dbReference type="NCBI Taxonomy" id="1478221"/>
    <lineage>
        <taxon>Bacteria</taxon>
        <taxon>Bacillati</taxon>
        <taxon>Bacillota</taxon>
        <taxon>Clostridia</taxon>
        <taxon>Peptostreptococcales</taxon>
        <taxon>Thermotaleaceae</taxon>
        <taxon>Anaeromicrobium</taxon>
    </lineage>
</organism>
<dbReference type="OrthoDB" id="9802328at2"/>